<dbReference type="PANTHER" id="PTHR30448">
    <property type="entry name" value="RNASE ADAPTER PROTEIN RAPZ"/>
    <property type="match status" value="1"/>
</dbReference>
<comment type="caution">
    <text evidence="7">The sequence shown here is derived from an EMBL/GenBank/DDBJ whole genome shotgun (WGS) entry which is preliminary data.</text>
</comment>
<evidence type="ECO:0000313" key="7">
    <source>
        <dbReference type="EMBL" id="TRW15282.1"/>
    </source>
</evidence>
<feature type="binding site" evidence="4">
    <location>
        <begin position="144"/>
        <end position="147"/>
    </location>
    <ligand>
        <name>GTP</name>
        <dbReference type="ChEBI" id="CHEBI:37565"/>
    </ligand>
</feature>
<dbReference type="PANTHER" id="PTHR30448:SF0">
    <property type="entry name" value="RNASE ADAPTER PROTEIN RAPZ"/>
    <property type="match status" value="1"/>
</dbReference>
<keyword evidence="1 4" id="KW-0547">Nucleotide-binding</keyword>
<keyword evidence="8" id="KW-1185">Reference proteome</keyword>
<dbReference type="AlphaFoldDB" id="A0A552UAP3"/>
<dbReference type="InterPro" id="IPR027417">
    <property type="entry name" value="P-loop_NTPase"/>
</dbReference>
<evidence type="ECO:0000259" key="6">
    <source>
        <dbReference type="Pfam" id="PF22740"/>
    </source>
</evidence>
<feature type="domain" description="RapZ-like N-terminal" evidence="5">
    <location>
        <begin position="88"/>
        <end position="242"/>
    </location>
</feature>
<name>A0A552UAP3_9SPHN</name>
<dbReference type="Pfam" id="PF22740">
    <property type="entry name" value="PapZ_C"/>
    <property type="match status" value="1"/>
</dbReference>
<feature type="domain" description="RapZ C-terminal" evidence="6">
    <location>
        <begin position="250"/>
        <end position="367"/>
    </location>
</feature>
<feature type="binding site" evidence="4">
    <location>
        <begin position="93"/>
        <end position="100"/>
    </location>
    <ligand>
        <name>ATP</name>
        <dbReference type="ChEBI" id="CHEBI:30616"/>
    </ligand>
</feature>
<protein>
    <submittedName>
        <fullName evidence="7">RNase adapter RapZ</fullName>
    </submittedName>
</protein>
<evidence type="ECO:0000256" key="1">
    <source>
        <dbReference type="ARBA" id="ARBA00022741"/>
    </source>
</evidence>
<dbReference type="OrthoDB" id="9784461at2"/>
<keyword evidence="2 4" id="KW-0067">ATP-binding</keyword>
<evidence type="ECO:0000256" key="2">
    <source>
        <dbReference type="ARBA" id="ARBA00022840"/>
    </source>
</evidence>
<dbReference type="Pfam" id="PF03668">
    <property type="entry name" value="RapZ-like_N"/>
    <property type="match status" value="1"/>
</dbReference>
<evidence type="ECO:0000256" key="4">
    <source>
        <dbReference type="HAMAP-Rule" id="MF_00636"/>
    </source>
</evidence>
<dbReference type="GO" id="GO:0005524">
    <property type="term" value="F:ATP binding"/>
    <property type="evidence" value="ECO:0007669"/>
    <property type="project" value="UniProtKB-UniRule"/>
</dbReference>
<dbReference type="NCBIfam" id="NF003828">
    <property type="entry name" value="PRK05416.1"/>
    <property type="match status" value="1"/>
</dbReference>
<keyword evidence="3 4" id="KW-0342">GTP-binding</keyword>
<reference evidence="7 8" key="1">
    <citation type="submission" date="2019-07" db="EMBL/GenBank/DDBJ databases">
        <title>Novel species isolated from glacier.</title>
        <authorList>
            <person name="Liu Q."/>
            <person name="Xin Y.-H."/>
        </authorList>
    </citation>
    <scope>NUCLEOTIDE SEQUENCE [LARGE SCALE GENOMIC DNA]</scope>
    <source>
        <strain evidence="7 8">LB1R16</strain>
    </source>
</reference>
<dbReference type="EMBL" id="VJWA01000002">
    <property type="protein sequence ID" value="TRW15282.1"/>
    <property type="molecule type" value="Genomic_DNA"/>
</dbReference>
<dbReference type="Proteomes" id="UP000317894">
    <property type="component" value="Unassembled WGS sequence"/>
</dbReference>
<organism evidence="7 8">
    <name type="scientific">Glacieibacterium frigidum</name>
    <dbReference type="NCBI Taxonomy" id="2593303"/>
    <lineage>
        <taxon>Bacteria</taxon>
        <taxon>Pseudomonadati</taxon>
        <taxon>Pseudomonadota</taxon>
        <taxon>Alphaproteobacteria</taxon>
        <taxon>Sphingomonadales</taxon>
        <taxon>Sphingosinicellaceae</taxon>
        <taxon>Glacieibacterium</taxon>
    </lineage>
</organism>
<gene>
    <name evidence="7" type="primary">rapZ</name>
    <name evidence="7" type="ORF">FMM06_11070</name>
</gene>
<accession>A0A552UAP3</accession>
<proteinExistence type="inferred from homology"/>
<dbReference type="SUPFAM" id="SSF52540">
    <property type="entry name" value="P-loop containing nucleoside triphosphate hydrolases"/>
    <property type="match status" value="1"/>
</dbReference>
<dbReference type="InterPro" id="IPR053930">
    <property type="entry name" value="RapZ-like_N"/>
</dbReference>
<evidence type="ECO:0000259" key="5">
    <source>
        <dbReference type="Pfam" id="PF03668"/>
    </source>
</evidence>
<evidence type="ECO:0000256" key="3">
    <source>
        <dbReference type="ARBA" id="ARBA00023134"/>
    </source>
</evidence>
<dbReference type="InterPro" id="IPR053931">
    <property type="entry name" value="RapZ_C"/>
</dbReference>
<evidence type="ECO:0000313" key="8">
    <source>
        <dbReference type="Proteomes" id="UP000317894"/>
    </source>
</evidence>
<dbReference type="InterPro" id="IPR005337">
    <property type="entry name" value="RapZ-like"/>
</dbReference>
<sequence length="387" mass="41415">MRGVGLVTRRATGDVPVALAFDLTAVPERLPEPQARAIGGVALPCLALAPFEASAPLKVEAALTRWGVALDTPPVPAEAPPSVDSAPVLVVSGLSGAGKSTALHALEDLGFEVVDNLPLALFDRLLEAGPDTKTPPRRLALGIDSRTRGFDADAIVARLAALREEGVDVRLLFLDCGSDDELTRRFSETRRRHPLALDRPAADGIAAERTLLGPLRRWADVVVDTSDFRAADLRQHIADRFDAGAGHAPTLTILSFGFARGLPRDADLVFDMRFLSNPHWNLALRPLTGEDAAVADHIRADPAFQPAFDRIVDLLLTLLPGYVREGKAYLTVALGCTGGRHRSVFVARGVAERLTAAGYAPHVIHRDKTDVILPAVETDPQLELATA</sequence>
<dbReference type="GO" id="GO:0005525">
    <property type="term" value="F:GTP binding"/>
    <property type="evidence" value="ECO:0007669"/>
    <property type="project" value="UniProtKB-UniRule"/>
</dbReference>
<dbReference type="HAMAP" id="MF_00636">
    <property type="entry name" value="RapZ_like"/>
    <property type="match status" value="1"/>
</dbReference>